<name>A0A9X2J3V7_9SPHN</name>
<dbReference type="InterPro" id="IPR012338">
    <property type="entry name" value="Beta-lactam/transpept-like"/>
</dbReference>
<keyword evidence="1" id="KW-0732">Signal</keyword>
<dbReference type="InterPro" id="IPR050789">
    <property type="entry name" value="Diverse_Enzym_Activities"/>
</dbReference>
<gene>
    <name evidence="3" type="ORF">NDO55_11660</name>
</gene>
<feature type="signal peptide" evidence="1">
    <location>
        <begin position="1"/>
        <end position="23"/>
    </location>
</feature>
<comment type="caution">
    <text evidence="3">The sequence shown here is derived from an EMBL/GenBank/DDBJ whole genome shotgun (WGS) entry which is preliminary data.</text>
</comment>
<dbReference type="PANTHER" id="PTHR43283:SF7">
    <property type="entry name" value="BETA-LACTAMASE-RELATED DOMAIN-CONTAINING PROTEIN"/>
    <property type="match status" value="1"/>
</dbReference>
<accession>A0A9X2J3V7</accession>
<evidence type="ECO:0000259" key="2">
    <source>
        <dbReference type="Pfam" id="PF00144"/>
    </source>
</evidence>
<feature type="chain" id="PRO_5040950773" evidence="1">
    <location>
        <begin position="24"/>
        <end position="350"/>
    </location>
</feature>
<dbReference type="AlphaFoldDB" id="A0A9X2J3V7"/>
<feature type="domain" description="Beta-lactamase-related" evidence="2">
    <location>
        <begin position="45"/>
        <end position="335"/>
    </location>
</feature>
<dbReference type="Gene3D" id="3.40.710.10">
    <property type="entry name" value="DD-peptidase/beta-lactamase superfamily"/>
    <property type="match status" value="1"/>
</dbReference>
<dbReference type="Pfam" id="PF00144">
    <property type="entry name" value="Beta-lactamase"/>
    <property type="match status" value="1"/>
</dbReference>
<proteinExistence type="predicted"/>
<dbReference type="PANTHER" id="PTHR43283">
    <property type="entry name" value="BETA-LACTAMASE-RELATED"/>
    <property type="match status" value="1"/>
</dbReference>
<organism evidence="3 4">
    <name type="scientific">Sphingomicrobium sediminis</name>
    <dbReference type="NCBI Taxonomy" id="2950949"/>
    <lineage>
        <taxon>Bacteria</taxon>
        <taxon>Pseudomonadati</taxon>
        <taxon>Pseudomonadota</taxon>
        <taxon>Alphaproteobacteria</taxon>
        <taxon>Sphingomonadales</taxon>
        <taxon>Sphingomonadaceae</taxon>
        <taxon>Sphingomicrobium</taxon>
    </lineage>
</organism>
<dbReference type="RefSeq" id="WP_252115392.1">
    <property type="nucleotide sequence ID" value="NZ_JAMSHT010000001.1"/>
</dbReference>
<sequence length="350" mass="37999">MTKLHVPVSLAIALAAIPAPVTAQPVDFAAVDASIEAGDFEQVTSVVIWQDGEILHEAYYAGDAETRRNTRSATKTVTAMLVGAAIGEGHLDSVAQPLFPFFADRGPNLYPDPRKQAAPIEDFLTMSSLLECNDENQFSRGNEEKMYLIEDWAGFALDLPVRGFPAWEPKPGDRPYGRAFSYCTAGVTLTGAMLERATGESLPDFARRTLHEPLGIAEPEWQFAPLGFAQGGGGAGYRSRDLLQFGRLLLGKGEVDGVRVLPADYAEAMVTPKAQVMPGFDYGYLTWLPTFEVAGEQVPTYAMNGAGGNRVTVVPGRNAVIVITTENFNVRQPHAITDRLLTEHLMPLLD</sequence>
<dbReference type="InterPro" id="IPR001466">
    <property type="entry name" value="Beta-lactam-related"/>
</dbReference>
<dbReference type="SUPFAM" id="SSF56601">
    <property type="entry name" value="beta-lactamase/transpeptidase-like"/>
    <property type="match status" value="1"/>
</dbReference>
<evidence type="ECO:0000313" key="4">
    <source>
        <dbReference type="Proteomes" id="UP001155128"/>
    </source>
</evidence>
<dbReference type="EMBL" id="JAMSHT010000001">
    <property type="protein sequence ID" value="MCM8558475.1"/>
    <property type="molecule type" value="Genomic_DNA"/>
</dbReference>
<protein>
    <submittedName>
        <fullName evidence="3">Beta-lactamase family protein</fullName>
    </submittedName>
</protein>
<reference evidence="3" key="1">
    <citation type="submission" date="2022-06" db="EMBL/GenBank/DDBJ databases">
        <title>Sphingomicrobium sedimins sp. nov., a marine bacterium isolated from tidal flat.</title>
        <authorList>
            <person name="Kim C.-H."/>
            <person name="Yoo Y."/>
            <person name="Kim J.-J."/>
        </authorList>
    </citation>
    <scope>NUCLEOTIDE SEQUENCE</scope>
    <source>
        <strain evidence="3">GRR-S6-50</strain>
    </source>
</reference>
<dbReference type="Proteomes" id="UP001155128">
    <property type="component" value="Unassembled WGS sequence"/>
</dbReference>
<keyword evidence="4" id="KW-1185">Reference proteome</keyword>
<evidence type="ECO:0000313" key="3">
    <source>
        <dbReference type="EMBL" id="MCM8558475.1"/>
    </source>
</evidence>
<evidence type="ECO:0000256" key="1">
    <source>
        <dbReference type="SAM" id="SignalP"/>
    </source>
</evidence>